<keyword evidence="5" id="KW-0411">Iron-sulfur</keyword>
<dbReference type="RefSeq" id="WP_015850758.1">
    <property type="nucleotide sequence ID" value="NC_012881.1"/>
</dbReference>
<evidence type="ECO:0000256" key="1">
    <source>
        <dbReference type="ARBA" id="ARBA00001966"/>
    </source>
</evidence>
<keyword evidence="4" id="KW-0408">Iron</keyword>
<organism evidence="7 8">
    <name type="scientific">Maridesulfovibrio salexigens (strain ATCC 14822 / DSM 2638 / NCIMB 8403 / VKM B-1763)</name>
    <name type="common">Desulfovibrio salexigens</name>
    <dbReference type="NCBI Taxonomy" id="526222"/>
    <lineage>
        <taxon>Bacteria</taxon>
        <taxon>Pseudomonadati</taxon>
        <taxon>Thermodesulfobacteriota</taxon>
        <taxon>Desulfovibrionia</taxon>
        <taxon>Desulfovibrionales</taxon>
        <taxon>Desulfovibrionaceae</taxon>
        <taxon>Maridesulfovibrio</taxon>
    </lineage>
</organism>
<evidence type="ECO:0000256" key="5">
    <source>
        <dbReference type="ARBA" id="ARBA00023014"/>
    </source>
</evidence>
<dbReference type="Pfam" id="PF04055">
    <property type="entry name" value="Radical_SAM"/>
    <property type="match status" value="1"/>
</dbReference>
<dbReference type="SUPFAM" id="SSF102114">
    <property type="entry name" value="Radical SAM enzymes"/>
    <property type="match status" value="1"/>
</dbReference>
<dbReference type="InterPro" id="IPR023885">
    <property type="entry name" value="4Fe4S-binding_SPASM_dom"/>
</dbReference>
<dbReference type="InterPro" id="IPR058240">
    <property type="entry name" value="rSAM_sf"/>
</dbReference>
<dbReference type="KEGG" id="dsa:Desal_0873"/>
<dbReference type="SFLD" id="SFLDS00029">
    <property type="entry name" value="Radical_SAM"/>
    <property type="match status" value="1"/>
</dbReference>
<dbReference type="InterPro" id="IPR050377">
    <property type="entry name" value="Radical_SAM_PqqE_MftC-like"/>
</dbReference>
<dbReference type="PANTHER" id="PTHR11228">
    <property type="entry name" value="RADICAL SAM DOMAIN PROTEIN"/>
    <property type="match status" value="1"/>
</dbReference>
<evidence type="ECO:0000256" key="4">
    <source>
        <dbReference type="ARBA" id="ARBA00023004"/>
    </source>
</evidence>
<dbReference type="GO" id="GO:0046872">
    <property type="term" value="F:metal ion binding"/>
    <property type="evidence" value="ECO:0007669"/>
    <property type="project" value="UniProtKB-KW"/>
</dbReference>
<dbReference type="HOGENOM" id="CLU_009273_1_0_7"/>
<keyword evidence="8" id="KW-1185">Reference proteome</keyword>
<evidence type="ECO:0000256" key="2">
    <source>
        <dbReference type="ARBA" id="ARBA00022691"/>
    </source>
</evidence>
<gene>
    <name evidence="7" type="ordered locus">Desal_0873</name>
</gene>
<proteinExistence type="predicted"/>
<evidence type="ECO:0000313" key="8">
    <source>
        <dbReference type="Proteomes" id="UP000002601"/>
    </source>
</evidence>
<evidence type="ECO:0000313" key="7">
    <source>
        <dbReference type="EMBL" id="ACS78939.1"/>
    </source>
</evidence>
<dbReference type="Gene3D" id="3.20.20.70">
    <property type="entry name" value="Aldolase class I"/>
    <property type="match status" value="1"/>
</dbReference>
<evidence type="ECO:0000259" key="6">
    <source>
        <dbReference type="PROSITE" id="PS51918"/>
    </source>
</evidence>
<dbReference type="Proteomes" id="UP000002601">
    <property type="component" value="Chromosome"/>
</dbReference>
<dbReference type="STRING" id="526222.Desal_0873"/>
<comment type="cofactor">
    <cofactor evidence="1">
        <name>[4Fe-4S] cluster</name>
        <dbReference type="ChEBI" id="CHEBI:49883"/>
    </cofactor>
</comment>
<dbReference type="EMBL" id="CP001649">
    <property type="protein sequence ID" value="ACS78939.1"/>
    <property type="molecule type" value="Genomic_DNA"/>
</dbReference>
<dbReference type="GO" id="GO:0003824">
    <property type="term" value="F:catalytic activity"/>
    <property type="evidence" value="ECO:0007669"/>
    <property type="project" value="InterPro"/>
</dbReference>
<sequence length="349" mass="39966">MNKLILNGTKIGYHLDTLEKWKKGEEVYPILIEISPTNKCNHGCLFCAYDYLERKEPRFIDTEILYDNIYQLQNLGTKALFYSGEGEPLLHKGLPNFVEKISYLQLDQALNTNGSLLKGRCMEQILPHMSWIRVSVNGSSAEEYAHIHRTHKDEFQKILKNIEQAVVFKQKNGLGITLGIQMVYAGQDPKQVYKLVEHLRSIGVNYFALKNYNNHPLSPFQAPEPPIQKLAQIKELATDDFSVVLRINMTEPSNRKYSFCHGMAFFAEIISNGDVYSCGPHLGNSKFCYGNINDSSLIELWSAENRSKVVEHVRNIADLDEECMPNCRLHALNDFLWNLSNPPQHVNFI</sequence>
<dbReference type="Pfam" id="PF13186">
    <property type="entry name" value="SPASM"/>
    <property type="match status" value="1"/>
</dbReference>
<dbReference type="PROSITE" id="PS51918">
    <property type="entry name" value="RADICAL_SAM"/>
    <property type="match status" value="1"/>
</dbReference>
<dbReference type="CDD" id="cd21109">
    <property type="entry name" value="SPASM"/>
    <property type="match status" value="1"/>
</dbReference>
<dbReference type="CDD" id="cd01335">
    <property type="entry name" value="Radical_SAM"/>
    <property type="match status" value="1"/>
</dbReference>
<dbReference type="PANTHER" id="PTHR11228:SF35">
    <property type="entry name" value="MOLYBDENUM COFACTOR BIOSYNTHESIS PROTEIN A-RELATED"/>
    <property type="match status" value="1"/>
</dbReference>
<name>C6BZN2_MARSD</name>
<accession>C6BZN2</accession>
<dbReference type="GO" id="GO:0051536">
    <property type="term" value="F:iron-sulfur cluster binding"/>
    <property type="evidence" value="ECO:0007669"/>
    <property type="project" value="UniProtKB-KW"/>
</dbReference>
<dbReference type="OrthoDB" id="5449627at2"/>
<feature type="domain" description="Radical SAM core" evidence="6">
    <location>
        <begin position="26"/>
        <end position="251"/>
    </location>
</feature>
<dbReference type="eggNOG" id="COG0535">
    <property type="taxonomic scope" value="Bacteria"/>
</dbReference>
<reference evidence="7 8" key="1">
    <citation type="submission" date="2009-06" db="EMBL/GenBank/DDBJ databases">
        <title>Complete sequence of Desulfovibrio salexigens DSM 2638.</title>
        <authorList>
            <consortium name="US DOE Joint Genome Institute"/>
            <person name="Lucas S."/>
            <person name="Copeland A."/>
            <person name="Lapidus A."/>
            <person name="Glavina del Rio T."/>
            <person name="Tice H."/>
            <person name="Bruce D."/>
            <person name="Goodwin L."/>
            <person name="Pitluck S."/>
            <person name="Munk A.C."/>
            <person name="Brettin T."/>
            <person name="Detter J.C."/>
            <person name="Han C."/>
            <person name="Tapia R."/>
            <person name="Larimer F."/>
            <person name="Land M."/>
            <person name="Hauser L."/>
            <person name="Kyrpides N."/>
            <person name="Anderson I."/>
            <person name="Wall J.D."/>
            <person name="Arkin A.P."/>
            <person name="Dehal P."/>
            <person name="Chivian D."/>
            <person name="Giles B."/>
            <person name="Hazen T.C."/>
        </authorList>
    </citation>
    <scope>NUCLEOTIDE SEQUENCE [LARGE SCALE GENOMIC DNA]</scope>
    <source>
        <strain evidence="8">ATCC 14822 / DSM 2638 / NCIMB 8403 / VKM B-1763</strain>
    </source>
</reference>
<dbReference type="InterPro" id="IPR007197">
    <property type="entry name" value="rSAM"/>
</dbReference>
<dbReference type="InterPro" id="IPR013785">
    <property type="entry name" value="Aldolase_TIM"/>
</dbReference>
<dbReference type="SFLD" id="SFLDG01067">
    <property type="entry name" value="SPASM/twitch_domain_containing"/>
    <property type="match status" value="1"/>
</dbReference>
<keyword evidence="2" id="KW-0949">S-adenosyl-L-methionine</keyword>
<keyword evidence="3" id="KW-0479">Metal-binding</keyword>
<evidence type="ECO:0000256" key="3">
    <source>
        <dbReference type="ARBA" id="ARBA00022723"/>
    </source>
</evidence>
<protein>
    <submittedName>
        <fullName evidence="7">Radical SAM domain protein</fullName>
    </submittedName>
</protein>
<dbReference type="AlphaFoldDB" id="C6BZN2"/>